<gene>
    <name evidence="1" type="ORF">ACFSCX_00750</name>
</gene>
<dbReference type="Proteomes" id="UP001597214">
    <property type="component" value="Unassembled WGS sequence"/>
</dbReference>
<evidence type="ECO:0000313" key="2">
    <source>
        <dbReference type="Proteomes" id="UP001597214"/>
    </source>
</evidence>
<keyword evidence="2" id="KW-1185">Reference proteome</keyword>
<comment type="caution">
    <text evidence="1">The sequence shown here is derived from an EMBL/GenBank/DDBJ whole genome shotgun (WGS) entry which is preliminary data.</text>
</comment>
<accession>A0ABW4LIX1</accession>
<dbReference type="RefSeq" id="WP_377926165.1">
    <property type="nucleotide sequence ID" value="NZ_JBHUEM010000001.1"/>
</dbReference>
<name>A0ABW4LIX1_9BACI</name>
<evidence type="ECO:0000313" key="1">
    <source>
        <dbReference type="EMBL" id="MFD1735079.1"/>
    </source>
</evidence>
<evidence type="ECO:0008006" key="3">
    <source>
        <dbReference type="Google" id="ProtNLM"/>
    </source>
</evidence>
<dbReference type="InterPro" id="IPR013325">
    <property type="entry name" value="RNA_pol_sigma_r2"/>
</dbReference>
<protein>
    <recommendedName>
        <fullName evidence="3">RNA polymerase sigma-70 region 2 domain-containing protein</fullName>
    </recommendedName>
</protein>
<dbReference type="EMBL" id="JBHUEM010000001">
    <property type="protein sequence ID" value="MFD1735079.1"/>
    <property type="molecule type" value="Genomic_DNA"/>
</dbReference>
<dbReference type="Gene3D" id="1.10.1740.10">
    <property type="match status" value="1"/>
</dbReference>
<sequence length="49" mass="5672">MDSKLLKKAHRGDKSAFITLINEHEKMLYRVAFSILRADTDVPMLLILQ</sequence>
<organism evidence="1 2">
    <name type="scientific">Bacillus salitolerans</name>
    <dbReference type="NCBI Taxonomy" id="1437434"/>
    <lineage>
        <taxon>Bacteria</taxon>
        <taxon>Bacillati</taxon>
        <taxon>Bacillota</taxon>
        <taxon>Bacilli</taxon>
        <taxon>Bacillales</taxon>
        <taxon>Bacillaceae</taxon>
        <taxon>Bacillus</taxon>
    </lineage>
</organism>
<dbReference type="SUPFAM" id="SSF88946">
    <property type="entry name" value="Sigma2 domain of RNA polymerase sigma factors"/>
    <property type="match status" value="1"/>
</dbReference>
<reference evidence="2" key="1">
    <citation type="journal article" date="2019" name="Int. J. Syst. Evol. Microbiol.">
        <title>The Global Catalogue of Microorganisms (GCM) 10K type strain sequencing project: providing services to taxonomists for standard genome sequencing and annotation.</title>
        <authorList>
            <consortium name="The Broad Institute Genomics Platform"/>
            <consortium name="The Broad Institute Genome Sequencing Center for Infectious Disease"/>
            <person name="Wu L."/>
            <person name="Ma J."/>
        </authorList>
    </citation>
    <scope>NUCLEOTIDE SEQUENCE [LARGE SCALE GENOMIC DNA]</scope>
    <source>
        <strain evidence="2">CCUG 49339</strain>
    </source>
</reference>
<proteinExistence type="predicted"/>